<dbReference type="InterPro" id="IPR001314">
    <property type="entry name" value="Peptidase_S1A"/>
</dbReference>
<feature type="transmembrane region" description="Helical" evidence="2">
    <location>
        <begin position="6"/>
        <end position="23"/>
    </location>
</feature>
<evidence type="ECO:0000313" key="4">
    <source>
        <dbReference type="EMBL" id="KAF2900530.1"/>
    </source>
</evidence>
<feature type="domain" description="Peptidase S1" evidence="3">
    <location>
        <begin position="26"/>
        <end position="292"/>
    </location>
</feature>
<gene>
    <name evidence="4" type="ORF">ILUMI_05656</name>
</gene>
<dbReference type="OrthoDB" id="93664at2759"/>
<dbReference type="PANTHER" id="PTHR24253">
    <property type="entry name" value="TRANSMEMBRANE PROTEASE SERINE"/>
    <property type="match status" value="1"/>
</dbReference>
<sequence length="354" mass="40806">MLKLSYVGVLILIVIIISCAYGSRRLHGGKRIIRGQFPFFGQLFIGQHREYISFLQGYRTHGSGCGCSLIHPRWVLTAGHCFAFNRTHLEFMLRSRSLFVYIDSAEKYNYVQSMHSTVSRYVVELRFHPKFHVEFSDRKEILQTKLKNDVAVAKLHVPFRIRPLYAQTVRLPRAEEGLNVCQKGIIIGGGKIKNTGQYNENSYSEVYTKRLEDLDVELRPSIIRDTVFYSQIRWGEGHPTFEDLGGPFVCYPRPSIPVQYGIMSSIHLYDKFERIDFESVAKHIKFIKRIVPNIKTFSIKQSVVLTVSNDSHESHFKRNAQTVSSTSRVVKHDILILLGILFACFELYLSPFCT</sequence>
<dbReference type="EMBL" id="VTPC01002136">
    <property type="protein sequence ID" value="KAF2900530.1"/>
    <property type="molecule type" value="Genomic_DNA"/>
</dbReference>
<keyword evidence="2" id="KW-1133">Transmembrane helix</keyword>
<feature type="transmembrane region" description="Helical" evidence="2">
    <location>
        <begin position="334"/>
        <end position="352"/>
    </location>
</feature>
<dbReference type="GO" id="GO:0006508">
    <property type="term" value="P:proteolysis"/>
    <property type="evidence" value="ECO:0007669"/>
    <property type="project" value="InterPro"/>
</dbReference>
<proteinExistence type="predicted"/>
<dbReference type="SMART" id="SM00020">
    <property type="entry name" value="Tryp_SPc"/>
    <property type="match status" value="1"/>
</dbReference>
<name>A0A8K0D6R0_IGNLU</name>
<keyword evidence="1" id="KW-1015">Disulfide bond</keyword>
<accession>A0A8K0D6R0</accession>
<dbReference type="PROSITE" id="PS50240">
    <property type="entry name" value="TRYPSIN_DOM"/>
    <property type="match status" value="1"/>
</dbReference>
<dbReference type="InterPro" id="IPR009003">
    <property type="entry name" value="Peptidase_S1_PA"/>
</dbReference>
<dbReference type="Proteomes" id="UP000801492">
    <property type="component" value="Unassembled WGS sequence"/>
</dbReference>
<dbReference type="AlphaFoldDB" id="A0A8K0D6R0"/>
<keyword evidence="5" id="KW-1185">Reference proteome</keyword>
<keyword evidence="2" id="KW-0812">Transmembrane</keyword>
<reference evidence="4" key="1">
    <citation type="submission" date="2019-08" db="EMBL/GenBank/DDBJ databases">
        <title>The genome of the North American firefly Photinus pyralis.</title>
        <authorList>
            <consortium name="Photinus pyralis genome working group"/>
            <person name="Fallon T.R."/>
            <person name="Sander Lower S.E."/>
            <person name="Weng J.-K."/>
        </authorList>
    </citation>
    <scope>NUCLEOTIDE SEQUENCE</scope>
    <source>
        <strain evidence="4">TRF0915ILg1</strain>
        <tissue evidence="4">Whole body</tissue>
    </source>
</reference>
<dbReference type="PROSITE" id="PS00134">
    <property type="entry name" value="TRYPSIN_HIS"/>
    <property type="match status" value="1"/>
</dbReference>
<keyword evidence="2" id="KW-0472">Membrane</keyword>
<organism evidence="4 5">
    <name type="scientific">Ignelater luminosus</name>
    <name type="common">Cucubano</name>
    <name type="synonym">Pyrophorus luminosus</name>
    <dbReference type="NCBI Taxonomy" id="2038154"/>
    <lineage>
        <taxon>Eukaryota</taxon>
        <taxon>Metazoa</taxon>
        <taxon>Ecdysozoa</taxon>
        <taxon>Arthropoda</taxon>
        <taxon>Hexapoda</taxon>
        <taxon>Insecta</taxon>
        <taxon>Pterygota</taxon>
        <taxon>Neoptera</taxon>
        <taxon>Endopterygota</taxon>
        <taxon>Coleoptera</taxon>
        <taxon>Polyphaga</taxon>
        <taxon>Elateriformia</taxon>
        <taxon>Elateroidea</taxon>
        <taxon>Elateridae</taxon>
        <taxon>Agrypninae</taxon>
        <taxon>Pyrophorini</taxon>
        <taxon>Ignelater</taxon>
    </lineage>
</organism>
<evidence type="ECO:0000256" key="2">
    <source>
        <dbReference type="SAM" id="Phobius"/>
    </source>
</evidence>
<evidence type="ECO:0000313" key="5">
    <source>
        <dbReference type="Proteomes" id="UP000801492"/>
    </source>
</evidence>
<evidence type="ECO:0000256" key="1">
    <source>
        <dbReference type="ARBA" id="ARBA00023157"/>
    </source>
</evidence>
<dbReference type="GO" id="GO:0004252">
    <property type="term" value="F:serine-type endopeptidase activity"/>
    <property type="evidence" value="ECO:0007669"/>
    <property type="project" value="InterPro"/>
</dbReference>
<dbReference type="SUPFAM" id="SSF50494">
    <property type="entry name" value="Trypsin-like serine proteases"/>
    <property type="match status" value="1"/>
</dbReference>
<dbReference type="InterPro" id="IPR043504">
    <property type="entry name" value="Peptidase_S1_PA_chymotrypsin"/>
</dbReference>
<dbReference type="Gene3D" id="2.40.10.10">
    <property type="entry name" value="Trypsin-like serine proteases"/>
    <property type="match status" value="1"/>
</dbReference>
<comment type="caution">
    <text evidence="4">The sequence shown here is derived from an EMBL/GenBank/DDBJ whole genome shotgun (WGS) entry which is preliminary data.</text>
</comment>
<evidence type="ECO:0000259" key="3">
    <source>
        <dbReference type="PROSITE" id="PS50240"/>
    </source>
</evidence>
<dbReference type="InterPro" id="IPR001254">
    <property type="entry name" value="Trypsin_dom"/>
</dbReference>
<dbReference type="Pfam" id="PF00089">
    <property type="entry name" value="Trypsin"/>
    <property type="match status" value="1"/>
</dbReference>
<dbReference type="PANTHER" id="PTHR24253:SF182">
    <property type="entry name" value="PEPTIDASE S1 DOMAIN-CONTAINING PROTEIN"/>
    <property type="match status" value="1"/>
</dbReference>
<dbReference type="PROSITE" id="PS51257">
    <property type="entry name" value="PROKAR_LIPOPROTEIN"/>
    <property type="match status" value="1"/>
</dbReference>
<dbReference type="PRINTS" id="PR00722">
    <property type="entry name" value="CHYMOTRYPSIN"/>
</dbReference>
<dbReference type="InterPro" id="IPR018114">
    <property type="entry name" value="TRYPSIN_HIS"/>
</dbReference>
<protein>
    <recommendedName>
        <fullName evidence="3">Peptidase S1 domain-containing protein</fullName>
    </recommendedName>
</protein>